<evidence type="ECO:0000313" key="1">
    <source>
        <dbReference type="EMBL" id="SMO99790.1"/>
    </source>
</evidence>
<evidence type="ECO:0000313" key="2">
    <source>
        <dbReference type="Proteomes" id="UP000316030"/>
    </source>
</evidence>
<accession>A0A521FVS8</accession>
<dbReference type="RefSeq" id="WP_142495095.1">
    <property type="nucleotide sequence ID" value="NZ_FXTO01000061.1"/>
</dbReference>
<reference evidence="1 2" key="1">
    <citation type="submission" date="2017-05" db="EMBL/GenBank/DDBJ databases">
        <authorList>
            <person name="Varghese N."/>
            <person name="Submissions S."/>
        </authorList>
    </citation>
    <scope>NUCLEOTIDE SEQUENCE [LARGE SCALE GENOMIC DNA]</scope>
    <source>
        <strain evidence="1 2">DSM 29506</strain>
    </source>
</reference>
<gene>
    <name evidence="1" type="ORF">SAMN06265173_1614</name>
</gene>
<dbReference type="Proteomes" id="UP000316030">
    <property type="component" value="Unassembled WGS sequence"/>
</dbReference>
<keyword evidence="2" id="KW-1185">Reference proteome</keyword>
<protein>
    <submittedName>
        <fullName evidence="1">Uncharacterized protein</fullName>
    </submittedName>
</protein>
<name>A0A521FVS8_9RHOB</name>
<organism evidence="1 2">
    <name type="scientific">Thalassovita litoralis</name>
    <dbReference type="NCBI Taxonomy" id="1010611"/>
    <lineage>
        <taxon>Bacteria</taxon>
        <taxon>Pseudomonadati</taxon>
        <taxon>Pseudomonadota</taxon>
        <taxon>Alphaproteobacteria</taxon>
        <taxon>Rhodobacterales</taxon>
        <taxon>Roseobacteraceae</taxon>
        <taxon>Thalassovita</taxon>
    </lineage>
</organism>
<dbReference type="AlphaFoldDB" id="A0A521FVS8"/>
<proteinExistence type="predicted"/>
<dbReference type="EMBL" id="FXTO01000061">
    <property type="protein sequence ID" value="SMO99790.1"/>
    <property type="molecule type" value="Genomic_DNA"/>
</dbReference>
<sequence length="60" mass="6045">MGVFANRITGGCLSAGQLAGGGLLAATGLFSTIRKGSMGTAQDGVRTEFDAWTGKIATPR</sequence>